<dbReference type="InterPro" id="IPR015679">
    <property type="entry name" value="PLipase_D_fam"/>
</dbReference>
<accession>A0A377Q5J6</accession>
<gene>
    <name evidence="8" type="ORF">EV682_109137</name>
    <name evidence="7" type="ORF">NCTC11159_01135</name>
</gene>
<dbReference type="SUPFAM" id="SSF56024">
    <property type="entry name" value="Phospholipase D/nuclease"/>
    <property type="match status" value="2"/>
</dbReference>
<evidence type="ECO:0000256" key="3">
    <source>
        <dbReference type="ARBA" id="ARBA00022801"/>
    </source>
</evidence>
<dbReference type="EMBL" id="SMBT01000009">
    <property type="protein sequence ID" value="TCU84612.1"/>
    <property type="molecule type" value="Genomic_DNA"/>
</dbReference>
<dbReference type="Gene3D" id="3.30.870.10">
    <property type="entry name" value="Endonuclease Chain A"/>
    <property type="match status" value="2"/>
</dbReference>
<dbReference type="Proteomes" id="UP000255108">
    <property type="component" value="Unassembled WGS sequence"/>
</dbReference>
<dbReference type="PANTHER" id="PTHR18896:SF76">
    <property type="entry name" value="PHOSPHOLIPASE"/>
    <property type="match status" value="1"/>
</dbReference>
<keyword evidence="2" id="KW-0677">Repeat</keyword>
<feature type="region of interest" description="Disordered" evidence="5">
    <location>
        <begin position="553"/>
        <end position="579"/>
    </location>
</feature>
<reference evidence="8 10" key="2">
    <citation type="submission" date="2019-03" db="EMBL/GenBank/DDBJ databases">
        <title>Genomic Encyclopedia of Type Strains, Phase IV (KMG-IV): sequencing the most valuable type-strain genomes for metagenomic binning, comparative biology and taxonomic classification.</title>
        <authorList>
            <person name="Goeker M."/>
        </authorList>
    </citation>
    <scope>NUCLEOTIDE SEQUENCE [LARGE SCALE GENOMIC DNA]</scope>
    <source>
        <strain evidence="8 10">DSM 3764</strain>
    </source>
</reference>
<dbReference type="InterPro" id="IPR001736">
    <property type="entry name" value="PLipase_D/transphosphatidylase"/>
</dbReference>
<dbReference type="EMBL" id="UGHR01000001">
    <property type="protein sequence ID" value="STQ90077.1"/>
    <property type="molecule type" value="Genomic_DNA"/>
</dbReference>
<dbReference type="SMART" id="SM00155">
    <property type="entry name" value="PLDc"/>
    <property type="match status" value="2"/>
</dbReference>
<dbReference type="PROSITE" id="PS50035">
    <property type="entry name" value="PLD"/>
    <property type="match status" value="1"/>
</dbReference>
<keyword evidence="10" id="KW-1185">Reference proteome</keyword>
<evidence type="ECO:0000256" key="1">
    <source>
        <dbReference type="ARBA" id="ARBA00000798"/>
    </source>
</evidence>
<evidence type="ECO:0000313" key="9">
    <source>
        <dbReference type="Proteomes" id="UP000255108"/>
    </source>
</evidence>
<dbReference type="AlphaFoldDB" id="A0A377Q5J6"/>
<dbReference type="PANTHER" id="PTHR18896">
    <property type="entry name" value="PHOSPHOLIPASE D"/>
    <property type="match status" value="1"/>
</dbReference>
<keyword evidence="4" id="KW-0443">Lipid metabolism</keyword>
<feature type="region of interest" description="Disordered" evidence="5">
    <location>
        <begin position="465"/>
        <end position="510"/>
    </location>
</feature>
<evidence type="ECO:0000313" key="10">
    <source>
        <dbReference type="Proteomes" id="UP000295794"/>
    </source>
</evidence>
<evidence type="ECO:0000256" key="2">
    <source>
        <dbReference type="ARBA" id="ARBA00022737"/>
    </source>
</evidence>
<evidence type="ECO:0000259" key="6">
    <source>
        <dbReference type="PROSITE" id="PS50035"/>
    </source>
</evidence>
<reference evidence="7 9" key="1">
    <citation type="submission" date="2018-06" db="EMBL/GenBank/DDBJ databases">
        <authorList>
            <consortium name="Pathogen Informatics"/>
            <person name="Doyle S."/>
        </authorList>
    </citation>
    <scope>NUCLEOTIDE SEQUENCE [LARGE SCALE GENOMIC DNA]</scope>
    <source>
        <strain evidence="7 9">NCTC11159</strain>
    </source>
</reference>
<organism evidence="7 9">
    <name type="scientific">Iodobacter fluviatilis</name>
    <dbReference type="NCBI Taxonomy" id="537"/>
    <lineage>
        <taxon>Bacteria</taxon>
        <taxon>Pseudomonadati</taxon>
        <taxon>Pseudomonadota</taxon>
        <taxon>Betaproteobacteria</taxon>
        <taxon>Neisseriales</taxon>
        <taxon>Chitinibacteraceae</taxon>
        <taxon>Iodobacter</taxon>
    </lineage>
</organism>
<dbReference type="Proteomes" id="UP000295794">
    <property type="component" value="Unassembled WGS sequence"/>
</dbReference>
<sequence>MSKDTVVPICTKVTDSATASLKWFVQKTEYHPVPTCYQPLINGEDTFREVHLAIAKAKKTVDIICWGFQPSMYFIRNGKEPSIGELLVIKAKEGVKVRVLGWAMAPAGINVTGAGGESNLPGYGTIGIKDRAGQTASNDQYAYDKKWYSQYGDGSKPWKVAQENWCQPLSPRLGIPLRFIGRGFDAFERAEIYYRAKINRSEKEISGTTQKLYAASVTHHQKMVVIDYELPESACGFVMGHNMLDEYWDTNAHSIQRFAGNLGANGHKPRQDISSKVNGPILEHLHHNFATAWQKETGEDLMGLRKAKEAGAKLCPRPDGAGKLLMAQILRTQSQSKKAVRDIEKLYMQAVNNSLGFIYLENQYFRWTKLAETIKDVAANLAKSKEAHGSDAGKYPPVHLFVVTNSSDEGVGPGTVNTYKMMDSLGKADNIPGVTKQMRLDDTEKALQQARIQQHLAQIKNNNASRTNVGLNPNSSMGKQAQKALDSERQQANQELAAAKQKTAELEKKQAELKDPDYSVHPESRTGLKVIVCTLVAPDSSMKASTLPDAYGTYRNGASSQGERPVPRPVGSLPPAPQPTWTPWTPVYIHSKLMIINDVFTTHGSANINVRSMEVDSELNIAHEAGSVTQKMRRDLWALHTKGLGAQDDPVKAFEEWGKIINKNNEAQSKHKSPIASLVEFYRDDPKLSDQD</sequence>
<dbReference type="GO" id="GO:0004630">
    <property type="term" value="F:phospholipase D activity"/>
    <property type="evidence" value="ECO:0007669"/>
    <property type="project" value="UniProtKB-EC"/>
</dbReference>
<evidence type="ECO:0000313" key="8">
    <source>
        <dbReference type="EMBL" id="TCU84612.1"/>
    </source>
</evidence>
<evidence type="ECO:0000256" key="4">
    <source>
        <dbReference type="ARBA" id="ARBA00023098"/>
    </source>
</evidence>
<evidence type="ECO:0000256" key="5">
    <source>
        <dbReference type="SAM" id="MobiDB-lite"/>
    </source>
</evidence>
<comment type="catalytic activity">
    <reaction evidence="1">
        <text>a 1,2-diacyl-sn-glycero-3-phosphocholine + H2O = a 1,2-diacyl-sn-glycero-3-phosphate + choline + H(+)</text>
        <dbReference type="Rhea" id="RHEA:14445"/>
        <dbReference type="ChEBI" id="CHEBI:15354"/>
        <dbReference type="ChEBI" id="CHEBI:15377"/>
        <dbReference type="ChEBI" id="CHEBI:15378"/>
        <dbReference type="ChEBI" id="CHEBI:57643"/>
        <dbReference type="ChEBI" id="CHEBI:58608"/>
        <dbReference type="EC" id="3.1.4.4"/>
    </reaction>
</comment>
<dbReference type="RefSeq" id="WP_174900832.1">
    <property type="nucleotide sequence ID" value="NZ_CAWOLO010000009.1"/>
</dbReference>
<protein>
    <submittedName>
        <fullName evidence="7">Cardiolipin synthetase</fullName>
    </submittedName>
</protein>
<dbReference type="GO" id="GO:0009395">
    <property type="term" value="P:phospholipid catabolic process"/>
    <property type="evidence" value="ECO:0007669"/>
    <property type="project" value="TreeGrafter"/>
</dbReference>
<feature type="compositionally biased region" description="Polar residues" evidence="5">
    <location>
        <begin position="465"/>
        <end position="479"/>
    </location>
</feature>
<proteinExistence type="predicted"/>
<feature type="domain" description="PLD phosphodiesterase" evidence="6">
    <location>
        <begin position="585"/>
        <end position="612"/>
    </location>
</feature>
<keyword evidence="3" id="KW-0378">Hydrolase</keyword>
<evidence type="ECO:0000313" key="7">
    <source>
        <dbReference type="EMBL" id="STQ90077.1"/>
    </source>
</evidence>
<name>A0A377Q5J6_9NEIS</name>